<evidence type="ECO:0000256" key="5">
    <source>
        <dbReference type="ARBA" id="ARBA00023136"/>
    </source>
</evidence>
<feature type="transmembrane region" description="Helical" evidence="6">
    <location>
        <begin position="98"/>
        <end position="117"/>
    </location>
</feature>
<dbReference type="RefSeq" id="WP_107357026.1">
    <property type="nucleotide sequence ID" value="NZ_CP019967.1"/>
</dbReference>
<feature type="transmembrane region" description="Helical" evidence="6">
    <location>
        <begin position="33"/>
        <end position="55"/>
    </location>
</feature>
<feature type="transmembrane region" description="Helical" evidence="6">
    <location>
        <begin position="255"/>
        <end position="274"/>
    </location>
</feature>
<gene>
    <name evidence="8" type="ORF">KQX62_22435</name>
</gene>
<evidence type="ECO:0000256" key="2">
    <source>
        <dbReference type="ARBA" id="ARBA00007362"/>
    </source>
</evidence>
<comment type="subcellular location">
    <subcellularLocation>
        <location evidence="1">Membrane</location>
        <topology evidence="1">Multi-pass membrane protein</topology>
    </subcellularLocation>
</comment>
<evidence type="ECO:0000313" key="9">
    <source>
        <dbReference type="Proteomes" id="UP001163166"/>
    </source>
</evidence>
<evidence type="ECO:0000256" key="4">
    <source>
        <dbReference type="ARBA" id="ARBA00022989"/>
    </source>
</evidence>
<dbReference type="InterPro" id="IPR050638">
    <property type="entry name" value="AA-Vitamin_Transporters"/>
</dbReference>
<keyword evidence="3 6" id="KW-0812">Transmembrane</keyword>
<dbReference type="PANTHER" id="PTHR32322:SF2">
    <property type="entry name" value="EAMA DOMAIN-CONTAINING PROTEIN"/>
    <property type="match status" value="1"/>
</dbReference>
<evidence type="ECO:0000313" key="8">
    <source>
        <dbReference type="EMBL" id="UYO39429.1"/>
    </source>
</evidence>
<proteinExistence type="inferred from homology"/>
<feature type="transmembrane region" description="Helical" evidence="6">
    <location>
        <begin position="280"/>
        <end position="299"/>
    </location>
</feature>
<evidence type="ECO:0000259" key="7">
    <source>
        <dbReference type="Pfam" id="PF00892"/>
    </source>
</evidence>
<sequence length="301" mass="30645">MSGSPWLGLSLLIAVSLLWGTSFVLIEIAARDYGALSMALSRAAVAAVFLGAVALPAVHRLRIDARIWSRIVSLSVVGQVLPFFLLGLSGRLTSSSSSAVMMGAAPIATIVVARLMFHERWSAGRWLGVVIAGAGVVIAFGWNGILLSPAQAGFGADDSIGKLCALGAALGYAFGAIIFRSIPSQIPPIVVAATSLSCSSLLLAGGAVLQGDALAAFGRADAASSTALIALGVLNTGCAYAIYYKLISISGAGFASLNNYLVPIIGAMAGAVLLGEAISWNLTLGLLMIVCGILLSALLQK</sequence>
<feature type="transmembrane region" description="Helical" evidence="6">
    <location>
        <begin position="67"/>
        <end position="86"/>
    </location>
</feature>
<dbReference type="EMBL" id="CP076676">
    <property type="protein sequence ID" value="UYO39429.1"/>
    <property type="molecule type" value="Genomic_DNA"/>
</dbReference>
<feature type="domain" description="EamA" evidence="7">
    <location>
        <begin position="160"/>
        <end position="296"/>
    </location>
</feature>
<dbReference type="InterPro" id="IPR037185">
    <property type="entry name" value="EmrE-like"/>
</dbReference>
<evidence type="ECO:0000256" key="1">
    <source>
        <dbReference type="ARBA" id="ARBA00004141"/>
    </source>
</evidence>
<feature type="transmembrane region" description="Helical" evidence="6">
    <location>
        <begin position="186"/>
        <end position="210"/>
    </location>
</feature>
<feature type="transmembrane region" description="Helical" evidence="6">
    <location>
        <begin position="126"/>
        <end position="147"/>
    </location>
</feature>
<dbReference type="SUPFAM" id="SSF103481">
    <property type="entry name" value="Multidrug resistance efflux transporter EmrE"/>
    <property type="match status" value="2"/>
</dbReference>
<dbReference type="Pfam" id="PF00892">
    <property type="entry name" value="EamA"/>
    <property type="match status" value="2"/>
</dbReference>
<dbReference type="InterPro" id="IPR000620">
    <property type="entry name" value="EamA_dom"/>
</dbReference>
<dbReference type="Proteomes" id="UP001163166">
    <property type="component" value="Chromosome"/>
</dbReference>
<evidence type="ECO:0000256" key="6">
    <source>
        <dbReference type="SAM" id="Phobius"/>
    </source>
</evidence>
<keyword evidence="5 6" id="KW-0472">Membrane</keyword>
<accession>A0AAX3DX84</accession>
<feature type="domain" description="EamA" evidence="7">
    <location>
        <begin position="7"/>
        <end position="139"/>
    </location>
</feature>
<evidence type="ECO:0000256" key="3">
    <source>
        <dbReference type="ARBA" id="ARBA00022692"/>
    </source>
</evidence>
<dbReference type="AlphaFoldDB" id="A0AAX3DX84"/>
<organism evidence="8 9">
    <name type="scientific">Rhodopseudomonas palustris</name>
    <dbReference type="NCBI Taxonomy" id="1076"/>
    <lineage>
        <taxon>Bacteria</taxon>
        <taxon>Pseudomonadati</taxon>
        <taxon>Pseudomonadota</taxon>
        <taxon>Alphaproteobacteria</taxon>
        <taxon>Hyphomicrobiales</taxon>
        <taxon>Nitrobacteraceae</taxon>
        <taxon>Rhodopseudomonas</taxon>
    </lineage>
</organism>
<name>A0AAX3DX84_RHOPL</name>
<keyword evidence="4 6" id="KW-1133">Transmembrane helix</keyword>
<protein>
    <submittedName>
        <fullName evidence="8">DMT family transporter</fullName>
    </submittedName>
</protein>
<reference evidence="8" key="1">
    <citation type="journal article" date="2022" name="Biol. Control">
        <title>In silico genomic analysis of Rhodopseudomonas palustris strains revealed potential biocontrol agents and crop yield enhancers.</title>
        <authorList>
            <person name="Surachat K."/>
            <person name="Kantachote D."/>
            <person name="Deachamag P."/>
            <person name="Wonglapsuwan M."/>
        </authorList>
    </citation>
    <scope>NUCLEOTIDE SEQUENCE</scope>
    <source>
        <strain evidence="8">TLS06</strain>
    </source>
</reference>
<feature type="transmembrane region" description="Helical" evidence="6">
    <location>
        <begin position="222"/>
        <end position="243"/>
    </location>
</feature>
<dbReference type="GO" id="GO:0016020">
    <property type="term" value="C:membrane"/>
    <property type="evidence" value="ECO:0007669"/>
    <property type="project" value="UniProtKB-SubCell"/>
</dbReference>
<feature type="transmembrane region" description="Helical" evidence="6">
    <location>
        <begin position="159"/>
        <end position="179"/>
    </location>
</feature>
<comment type="similarity">
    <text evidence="2">Belongs to the EamA transporter family.</text>
</comment>
<dbReference type="PANTHER" id="PTHR32322">
    <property type="entry name" value="INNER MEMBRANE TRANSPORTER"/>
    <property type="match status" value="1"/>
</dbReference>